<name>A0A507D9S2_9FUNG</name>
<evidence type="ECO:0000256" key="7">
    <source>
        <dbReference type="ARBA" id="ARBA00037847"/>
    </source>
</evidence>
<keyword evidence="5 9" id="KW-1133">Transmembrane helix</keyword>
<dbReference type="SUPFAM" id="SSF101576">
    <property type="entry name" value="Supernatant protein factor (SPF), C-terminal domain"/>
    <property type="match status" value="1"/>
</dbReference>
<dbReference type="STRING" id="286115.A0A507D9S2"/>
<dbReference type="GO" id="GO:0012505">
    <property type="term" value="C:endomembrane system"/>
    <property type="evidence" value="ECO:0007669"/>
    <property type="project" value="UniProtKB-SubCell"/>
</dbReference>
<dbReference type="Pfam" id="PF01105">
    <property type="entry name" value="EMP24_GP25L"/>
    <property type="match status" value="1"/>
</dbReference>
<keyword evidence="6 9" id="KW-0472">Membrane</keyword>
<comment type="caution">
    <text evidence="13">The sequence shown here is derived from an EMBL/GenBank/DDBJ whole genome shotgun (WGS) entry which is preliminary data.</text>
</comment>
<evidence type="ECO:0000256" key="2">
    <source>
        <dbReference type="ARBA" id="ARBA00007104"/>
    </source>
</evidence>
<dbReference type="InterPro" id="IPR015720">
    <property type="entry name" value="Emp24-like"/>
</dbReference>
<keyword evidence="14" id="KW-1185">Reference proteome</keyword>
<comment type="subcellular location">
    <subcellularLocation>
        <location evidence="7">Endomembrane system</location>
        <topology evidence="7">Single-pass membrane protein</topology>
    </subcellularLocation>
    <subcellularLocation>
        <location evidence="1 8">Membrane</location>
        <topology evidence="1 8">Single-pass type I membrane protein</topology>
    </subcellularLocation>
</comment>
<evidence type="ECO:0000256" key="8">
    <source>
        <dbReference type="RuleBase" id="RU003827"/>
    </source>
</evidence>
<evidence type="ECO:0000256" key="3">
    <source>
        <dbReference type="ARBA" id="ARBA00022692"/>
    </source>
</evidence>
<evidence type="ECO:0000313" key="14">
    <source>
        <dbReference type="Proteomes" id="UP000317494"/>
    </source>
</evidence>
<dbReference type="VEuPathDB" id="FungiDB:SeMB42_g03029"/>
<dbReference type="SMART" id="SM01190">
    <property type="entry name" value="EMP24_GP25L"/>
    <property type="match status" value="1"/>
</dbReference>
<dbReference type="AlphaFoldDB" id="A0A507D9S2"/>
<dbReference type="PROSITE" id="PS50866">
    <property type="entry name" value="GOLD"/>
    <property type="match status" value="1"/>
</dbReference>
<evidence type="ECO:0000313" key="15">
    <source>
        <dbReference type="Proteomes" id="UP000320475"/>
    </source>
</evidence>
<sequence>MIRTWPTLLLLSLFIAAFPSYVSSFNAFTITIAAHDKQCFVEKLKHGDPVDMSYQVNEGGDLDVDFWIISDDNRLLYSSHKQSTDTYGFIADRDGQIEYCFSNQMTSVADKVLTFIFEGPEERVKLMEQLDQTEGIAEPLQREIEHLANGLRAIRDEQSYMVARERAHRNTAESTNSRVMWWALIESILLIGVCLWQVYYLRRFFEVKRVV</sequence>
<comment type="similarity">
    <text evidence="2 8">Belongs to the EMP24/GP25L family.</text>
</comment>
<dbReference type="OrthoDB" id="62956at2759"/>
<feature type="transmembrane region" description="Helical" evidence="9">
    <location>
        <begin position="179"/>
        <end position="201"/>
    </location>
</feature>
<accession>A0A507D9S2</accession>
<gene>
    <name evidence="12" type="ORF">SeLEV6574_g02343</name>
    <name evidence="13" type="ORF">SeMB42_g03029</name>
</gene>
<evidence type="ECO:0000256" key="5">
    <source>
        <dbReference type="ARBA" id="ARBA00022989"/>
    </source>
</evidence>
<evidence type="ECO:0000256" key="1">
    <source>
        <dbReference type="ARBA" id="ARBA00004479"/>
    </source>
</evidence>
<organism evidence="13 14">
    <name type="scientific">Synchytrium endobioticum</name>
    <dbReference type="NCBI Taxonomy" id="286115"/>
    <lineage>
        <taxon>Eukaryota</taxon>
        <taxon>Fungi</taxon>
        <taxon>Fungi incertae sedis</taxon>
        <taxon>Chytridiomycota</taxon>
        <taxon>Chytridiomycota incertae sedis</taxon>
        <taxon>Chytridiomycetes</taxon>
        <taxon>Synchytriales</taxon>
        <taxon>Synchytriaceae</taxon>
        <taxon>Synchytrium</taxon>
    </lineage>
</organism>
<evidence type="ECO:0000259" key="11">
    <source>
        <dbReference type="PROSITE" id="PS50866"/>
    </source>
</evidence>
<evidence type="ECO:0000256" key="4">
    <source>
        <dbReference type="ARBA" id="ARBA00022729"/>
    </source>
</evidence>
<dbReference type="GO" id="GO:0016020">
    <property type="term" value="C:membrane"/>
    <property type="evidence" value="ECO:0007669"/>
    <property type="project" value="UniProtKB-SubCell"/>
</dbReference>
<dbReference type="Proteomes" id="UP000320475">
    <property type="component" value="Unassembled WGS sequence"/>
</dbReference>
<keyword evidence="4 10" id="KW-0732">Signal</keyword>
<dbReference type="InterPro" id="IPR009038">
    <property type="entry name" value="GOLD_dom"/>
</dbReference>
<feature type="domain" description="GOLD" evidence="11">
    <location>
        <begin position="37"/>
        <end position="119"/>
    </location>
</feature>
<dbReference type="Proteomes" id="UP000317494">
    <property type="component" value="Unassembled WGS sequence"/>
</dbReference>
<reference evidence="14 15" key="1">
    <citation type="journal article" date="2019" name="Sci. Rep.">
        <title>Comparative genomics of chytrid fungi reveal insights into the obligate biotrophic and pathogenic lifestyle of Synchytrium endobioticum.</title>
        <authorList>
            <person name="van de Vossenberg B.T.L.H."/>
            <person name="Warris S."/>
            <person name="Nguyen H.D.T."/>
            <person name="van Gent-Pelzer M.P.E."/>
            <person name="Joly D.L."/>
            <person name="van de Geest H.C."/>
            <person name="Bonants P.J.M."/>
            <person name="Smith D.S."/>
            <person name="Levesque C.A."/>
            <person name="van der Lee T.A.J."/>
        </authorList>
    </citation>
    <scope>NUCLEOTIDE SEQUENCE [LARGE SCALE GENOMIC DNA]</scope>
    <source>
        <strain evidence="12 15">LEV6574</strain>
        <strain evidence="13 14">MB42</strain>
    </source>
</reference>
<proteinExistence type="inferred from homology"/>
<dbReference type="EMBL" id="QEAM01000064">
    <property type="protein sequence ID" value="TPX47929.1"/>
    <property type="molecule type" value="Genomic_DNA"/>
</dbReference>
<evidence type="ECO:0000313" key="12">
    <source>
        <dbReference type="EMBL" id="TPX47929.1"/>
    </source>
</evidence>
<protein>
    <recommendedName>
        <fullName evidence="11">GOLD domain-containing protein</fullName>
    </recommendedName>
</protein>
<feature type="chain" id="PRO_5033463859" description="GOLD domain-containing protein" evidence="10">
    <location>
        <begin position="25"/>
        <end position="211"/>
    </location>
</feature>
<evidence type="ECO:0000256" key="10">
    <source>
        <dbReference type="SAM" id="SignalP"/>
    </source>
</evidence>
<keyword evidence="3 8" id="KW-0812">Transmembrane</keyword>
<feature type="signal peptide" evidence="10">
    <location>
        <begin position="1"/>
        <end position="24"/>
    </location>
</feature>
<dbReference type="InterPro" id="IPR036598">
    <property type="entry name" value="GOLD_dom_sf"/>
</dbReference>
<evidence type="ECO:0000256" key="6">
    <source>
        <dbReference type="ARBA" id="ARBA00023136"/>
    </source>
</evidence>
<evidence type="ECO:0000256" key="9">
    <source>
        <dbReference type="SAM" id="Phobius"/>
    </source>
</evidence>
<dbReference type="EMBL" id="QEAN01000101">
    <property type="protein sequence ID" value="TPX48372.1"/>
    <property type="molecule type" value="Genomic_DNA"/>
</dbReference>
<evidence type="ECO:0000313" key="13">
    <source>
        <dbReference type="EMBL" id="TPX48372.1"/>
    </source>
</evidence>
<dbReference type="PANTHER" id="PTHR22811">
    <property type="entry name" value="TRANSMEMBRANE EMP24 DOMAIN-CONTAINING PROTEIN"/>
    <property type="match status" value="1"/>
</dbReference>